<evidence type="ECO:0000256" key="1">
    <source>
        <dbReference type="ARBA" id="ARBA00004328"/>
    </source>
</evidence>
<dbReference type="InterPro" id="IPR024455">
    <property type="entry name" value="Phage_capsid"/>
</dbReference>
<accession>A0ABZ0UMR8</accession>
<organism evidence="2 3">
    <name type="scientific">Candidatus Bandiella euplotis</name>
    <dbReference type="NCBI Taxonomy" id="1664265"/>
    <lineage>
        <taxon>Bacteria</taxon>
        <taxon>Pseudomonadati</taxon>
        <taxon>Pseudomonadota</taxon>
        <taxon>Alphaproteobacteria</taxon>
        <taxon>Rickettsiales</taxon>
        <taxon>Candidatus Midichloriaceae</taxon>
        <taxon>Candidatus Bandiella</taxon>
    </lineage>
</organism>
<comment type="subcellular location">
    <subcellularLocation>
        <location evidence="1">Virion</location>
    </subcellularLocation>
</comment>
<dbReference type="NCBIfam" id="TIGR01554">
    <property type="entry name" value="major_cap_HK97"/>
    <property type="match status" value="1"/>
</dbReference>
<protein>
    <submittedName>
        <fullName evidence="2">Phage major capsid protein, HK97 family</fullName>
    </submittedName>
</protein>
<sequence length="193" mass="22241">MQTNETKSNKIADLSTAYKVGNAWEQYKAINDRRIEEVEKKGAPDPLTINHLEKINKMMDRMDEMEAVLNRPQMGMHELRERVENREYKYAFCNYIRKGAESDIASLEHKNLSESSERELGYSVTYKVNEQISTLLVQNSPMRQISSVMSISSDALELIEDREDTLSGWSQDSLAGIEKEKGECCHKIDKMLK</sequence>
<keyword evidence="3" id="KW-1185">Reference proteome</keyword>
<dbReference type="Proteomes" id="UP001327219">
    <property type="component" value="Chromosome"/>
</dbReference>
<evidence type="ECO:0000313" key="2">
    <source>
        <dbReference type="EMBL" id="WPX96090.1"/>
    </source>
</evidence>
<gene>
    <name evidence="2" type="ORF">Bandiella_00194</name>
</gene>
<name>A0ABZ0UMR8_9RICK</name>
<dbReference type="EMBL" id="CP110820">
    <property type="protein sequence ID" value="WPX96090.1"/>
    <property type="molecule type" value="Genomic_DNA"/>
</dbReference>
<reference evidence="2 3" key="1">
    <citation type="submission" date="2022-11" db="EMBL/GenBank/DDBJ databases">
        <title>Host association and intracellularity evolved multiple times independently in the Rickettsiales.</title>
        <authorList>
            <person name="Castelli M."/>
            <person name="Nardi T."/>
            <person name="Gammuto L."/>
            <person name="Bellinzona G."/>
            <person name="Sabaneyeva E."/>
            <person name="Potekhin A."/>
            <person name="Serra V."/>
            <person name="Petroni G."/>
            <person name="Sassera D."/>
        </authorList>
    </citation>
    <scope>NUCLEOTIDE SEQUENCE [LARGE SCALE GENOMIC DNA]</scope>
    <source>
        <strain evidence="2 3">NDG2</strain>
    </source>
</reference>
<proteinExistence type="predicted"/>
<evidence type="ECO:0000313" key="3">
    <source>
        <dbReference type="Proteomes" id="UP001327219"/>
    </source>
</evidence>
<dbReference type="RefSeq" id="WP_323733022.1">
    <property type="nucleotide sequence ID" value="NZ_CP110820.1"/>
</dbReference>